<dbReference type="PANTHER" id="PTHR32552:SF81">
    <property type="entry name" value="TONB-DEPENDENT OUTER MEMBRANE RECEPTOR"/>
    <property type="match status" value="1"/>
</dbReference>
<proteinExistence type="inferred from homology"/>
<keyword evidence="6" id="KW-0408">Iron</keyword>
<dbReference type="SUPFAM" id="SSF56935">
    <property type="entry name" value="Porins"/>
    <property type="match status" value="1"/>
</dbReference>
<evidence type="ECO:0000313" key="17">
    <source>
        <dbReference type="Proteomes" id="UP001059971"/>
    </source>
</evidence>
<evidence type="ECO:0000256" key="6">
    <source>
        <dbReference type="ARBA" id="ARBA00023004"/>
    </source>
</evidence>
<evidence type="ECO:0000256" key="7">
    <source>
        <dbReference type="ARBA" id="ARBA00023065"/>
    </source>
</evidence>
<dbReference type="PANTHER" id="PTHR32552">
    <property type="entry name" value="FERRICHROME IRON RECEPTOR-RELATED"/>
    <property type="match status" value="1"/>
</dbReference>
<evidence type="ECO:0000256" key="13">
    <source>
        <dbReference type="SAM" id="SignalP"/>
    </source>
</evidence>
<feature type="chain" id="PRO_5046490065" evidence="13">
    <location>
        <begin position="29"/>
        <end position="835"/>
    </location>
</feature>
<dbReference type="InterPro" id="IPR036942">
    <property type="entry name" value="Beta-barrel_TonB_sf"/>
</dbReference>
<keyword evidence="10 11" id="KW-0998">Cell outer membrane</keyword>
<keyword evidence="13" id="KW-0732">Signal</keyword>
<keyword evidence="3 11" id="KW-1134">Transmembrane beta strand</keyword>
<organism evidence="16 17">
    <name type="scientific">Sphingomonas bisphenolicum</name>
    <dbReference type="NCBI Taxonomy" id="296544"/>
    <lineage>
        <taxon>Bacteria</taxon>
        <taxon>Pseudomonadati</taxon>
        <taxon>Pseudomonadota</taxon>
        <taxon>Alphaproteobacteria</taxon>
        <taxon>Sphingomonadales</taxon>
        <taxon>Sphingomonadaceae</taxon>
        <taxon>Sphingomonas</taxon>
    </lineage>
</organism>
<keyword evidence="7" id="KW-0406">Ion transport</keyword>
<evidence type="ECO:0000259" key="15">
    <source>
        <dbReference type="Pfam" id="PF07715"/>
    </source>
</evidence>
<evidence type="ECO:0000256" key="12">
    <source>
        <dbReference type="RuleBase" id="RU003357"/>
    </source>
</evidence>
<keyword evidence="17" id="KW-1185">Reference proteome</keyword>
<evidence type="ECO:0000256" key="5">
    <source>
        <dbReference type="ARBA" id="ARBA00022692"/>
    </source>
</evidence>
<gene>
    <name evidence="16" type="ORF">SBA_ch2_6130</name>
</gene>
<keyword evidence="2 11" id="KW-0813">Transport</keyword>
<dbReference type="Proteomes" id="UP001059971">
    <property type="component" value="Chromosome 2"/>
</dbReference>
<accession>A0ABM7GAD9</accession>
<dbReference type="Gene3D" id="2.40.170.20">
    <property type="entry name" value="TonB-dependent receptor, beta-barrel domain"/>
    <property type="match status" value="2"/>
</dbReference>
<name>A0ABM7GAD9_9SPHN</name>
<dbReference type="RefSeq" id="WP_261936966.1">
    <property type="nucleotide sequence ID" value="NZ_AP018818.1"/>
</dbReference>
<dbReference type="PROSITE" id="PS52016">
    <property type="entry name" value="TONB_DEPENDENT_REC_3"/>
    <property type="match status" value="1"/>
</dbReference>
<evidence type="ECO:0000256" key="3">
    <source>
        <dbReference type="ARBA" id="ARBA00022452"/>
    </source>
</evidence>
<keyword evidence="8 12" id="KW-0798">TonB box</keyword>
<keyword evidence="9 11" id="KW-0472">Membrane</keyword>
<evidence type="ECO:0000256" key="10">
    <source>
        <dbReference type="ARBA" id="ARBA00023237"/>
    </source>
</evidence>
<feature type="domain" description="TonB-dependent receptor-like beta-barrel" evidence="14">
    <location>
        <begin position="352"/>
        <end position="797"/>
    </location>
</feature>
<protein>
    <submittedName>
        <fullName evidence="16">TonB-dependent receptor</fullName>
    </submittedName>
</protein>
<comment type="subcellular location">
    <subcellularLocation>
        <location evidence="1 11">Cell outer membrane</location>
        <topology evidence="1 11">Multi-pass membrane protein</topology>
    </subcellularLocation>
</comment>
<dbReference type="EMBL" id="AP018818">
    <property type="protein sequence ID" value="BBF72080.1"/>
    <property type="molecule type" value="Genomic_DNA"/>
</dbReference>
<dbReference type="InterPro" id="IPR000531">
    <property type="entry name" value="Beta-barrel_TonB"/>
</dbReference>
<dbReference type="InterPro" id="IPR039426">
    <property type="entry name" value="TonB-dep_rcpt-like"/>
</dbReference>
<evidence type="ECO:0000313" key="16">
    <source>
        <dbReference type="EMBL" id="BBF72080.1"/>
    </source>
</evidence>
<evidence type="ECO:0000256" key="11">
    <source>
        <dbReference type="PROSITE-ProRule" id="PRU01360"/>
    </source>
</evidence>
<keyword evidence="16" id="KW-0675">Receptor</keyword>
<evidence type="ECO:0000256" key="4">
    <source>
        <dbReference type="ARBA" id="ARBA00022496"/>
    </source>
</evidence>
<comment type="similarity">
    <text evidence="11 12">Belongs to the TonB-dependent receptor family.</text>
</comment>
<feature type="domain" description="TonB-dependent receptor plug" evidence="15">
    <location>
        <begin position="66"/>
        <end position="176"/>
    </location>
</feature>
<keyword evidence="5 11" id="KW-0812">Transmembrane</keyword>
<evidence type="ECO:0000256" key="8">
    <source>
        <dbReference type="ARBA" id="ARBA00023077"/>
    </source>
</evidence>
<evidence type="ECO:0000256" key="2">
    <source>
        <dbReference type="ARBA" id="ARBA00022448"/>
    </source>
</evidence>
<keyword evidence="4" id="KW-0410">Iron transport</keyword>
<evidence type="ECO:0000259" key="14">
    <source>
        <dbReference type="Pfam" id="PF00593"/>
    </source>
</evidence>
<dbReference type="Pfam" id="PF07715">
    <property type="entry name" value="Plug"/>
    <property type="match status" value="1"/>
</dbReference>
<feature type="signal peptide" evidence="13">
    <location>
        <begin position="1"/>
        <end position="28"/>
    </location>
</feature>
<sequence length="835" mass="89906">MQHDLRAMMSRALLASASILAITTPASAQSSAQPPAAAPQAAEQDGASQSSVADIVVTAQFRAQRLQDTPISITAVGAAELEAKSQTNLAQMADSAPNVSLKPQGASFGPSITASIRGVGQNDFNPAYEPGVGIYIDDVYYPQLTGAVFELLDLDRVEILRGPQGTLAGRNAEGGAIKLYSKRPSGDGGGFVEVNYGIRNRIGIRAAADFGITDTLAVRISGVAKQQEGFVDRIDYGCANPGSGIPSTQPAGDCTISKLGGVGYQAIRAIAFWEPSDKLDVTVIGDYTRDEHTIAGEVLIATNPVNSPNTNPAPGVVYDDRFICGRYCNYIGTGQPAGVWTPPIPVDPFGAAGTPLAATQGTDRSLYKGWGVSGQINYALSDAFKLSSITGYRTFNTQFDSDDDISPANIGFGRNYLENWSFSQEVRLNAELGDNLNATVGGYYFKQKSTYDSLQDIRYVPVYPLQFRQPDPTKAEAKAAFAHLSWKPIDRLTLSGGLRYTTESKDQTYYRLNYDGTVNRFLDPVGAAYGIGYSGADTLDYNGNGNTTETVTALSGLTAHYSAKRWDYRIAADYRLTDSLMVYGSVSTGFKGGGSNPRPFNTQQVIAFRPEKLTAYEIGFKSDFFNRRVRLNAAAFINDYIDIQIPVLTCPGAPCAARLNAGDARVKGFEAELSAYPIDGLAIDASISYLDFKYKASSLDPAAAYPTNPGGVSANDPPVSPPWKFSVGAQYKIDLDKAGSLTPRFDVTYEDKKFGGAAVISGVRVLNFVPAYTLANARLTWQNADEDLDVSFEVTNLFDKYYYLSVFDLRGAGAGVRKARPGNPREWAITVKKKF</sequence>
<dbReference type="InterPro" id="IPR012910">
    <property type="entry name" value="Plug_dom"/>
</dbReference>
<reference evidence="16" key="1">
    <citation type="submission" date="2018-07" db="EMBL/GenBank/DDBJ databases">
        <title>Complete genome sequence of Sphingomonas bisphenolicum strain AO1, a bisphenol A degradative bacterium isolated from Japanese farm field.</title>
        <authorList>
            <person name="Murakami M."/>
            <person name="Koh M."/>
            <person name="Koba S."/>
            <person name="Matsumura Y."/>
        </authorList>
    </citation>
    <scope>NUCLEOTIDE SEQUENCE</scope>
    <source>
        <strain evidence="16">AO1</strain>
    </source>
</reference>
<dbReference type="Pfam" id="PF00593">
    <property type="entry name" value="TonB_dep_Rec_b-barrel"/>
    <property type="match status" value="1"/>
</dbReference>
<evidence type="ECO:0000256" key="9">
    <source>
        <dbReference type="ARBA" id="ARBA00023136"/>
    </source>
</evidence>
<evidence type="ECO:0000256" key="1">
    <source>
        <dbReference type="ARBA" id="ARBA00004571"/>
    </source>
</evidence>